<dbReference type="PROSITE" id="PS51722">
    <property type="entry name" value="G_TR_2"/>
    <property type="match status" value="1"/>
</dbReference>
<organism evidence="4 5">
    <name type="scientific">Cavenderia fasciculata</name>
    <name type="common">Slime mold</name>
    <name type="synonym">Dictyostelium fasciculatum</name>
    <dbReference type="NCBI Taxonomy" id="261658"/>
    <lineage>
        <taxon>Eukaryota</taxon>
        <taxon>Amoebozoa</taxon>
        <taxon>Evosea</taxon>
        <taxon>Eumycetozoa</taxon>
        <taxon>Dictyostelia</taxon>
        <taxon>Acytosteliales</taxon>
        <taxon>Cavenderiaceae</taxon>
        <taxon>Cavenderia</taxon>
    </lineage>
</organism>
<dbReference type="Proteomes" id="UP000007797">
    <property type="component" value="Unassembled WGS sequence"/>
</dbReference>
<dbReference type="InterPro" id="IPR050055">
    <property type="entry name" value="EF-Tu_GTPase"/>
</dbReference>
<dbReference type="InterPro" id="IPR049393">
    <property type="entry name" value="eEFSec_III"/>
</dbReference>
<keyword evidence="4" id="KW-0251">Elongation factor</keyword>
<evidence type="ECO:0000313" key="5">
    <source>
        <dbReference type="Proteomes" id="UP000007797"/>
    </source>
</evidence>
<feature type="transmembrane region" description="Helical" evidence="2">
    <location>
        <begin position="513"/>
        <end position="532"/>
    </location>
</feature>
<gene>
    <name evidence="4" type="ORF">DFA_03974</name>
</gene>
<feature type="region of interest" description="Disordered" evidence="1">
    <location>
        <begin position="1"/>
        <end position="28"/>
    </location>
</feature>
<keyword evidence="4" id="KW-0648">Protein biosynthesis</keyword>
<feature type="domain" description="Tr-type G" evidence="3">
    <location>
        <begin position="38"/>
        <end position="240"/>
    </location>
</feature>
<dbReference type="SUPFAM" id="SSF52540">
    <property type="entry name" value="P-loop containing nucleoside triphosphate hydrolases"/>
    <property type="match status" value="1"/>
</dbReference>
<name>F4Q0X9_CACFS</name>
<dbReference type="Pfam" id="PF21208">
    <property type="entry name" value="euk_SelB_III"/>
    <property type="match status" value="1"/>
</dbReference>
<dbReference type="FunFam" id="2.40.30.10:FF:000052">
    <property type="entry name" value="Selenocysteine-specific elongation factor EF-Sec"/>
    <property type="match status" value="1"/>
</dbReference>
<dbReference type="InterPro" id="IPR004161">
    <property type="entry name" value="EFTu-like_2"/>
</dbReference>
<keyword evidence="5" id="KW-1185">Reference proteome</keyword>
<dbReference type="GO" id="GO:0001514">
    <property type="term" value="P:selenocysteine incorporation"/>
    <property type="evidence" value="ECO:0007669"/>
    <property type="project" value="TreeGrafter"/>
</dbReference>
<dbReference type="GeneID" id="14870534"/>
<proteinExistence type="predicted"/>
<dbReference type="GO" id="GO:0003924">
    <property type="term" value="F:GTPase activity"/>
    <property type="evidence" value="ECO:0007669"/>
    <property type="project" value="InterPro"/>
</dbReference>
<dbReference type="Pfam" id="PF00009">
    <property type="entry name" value="GTP_EFTU"/>
    <property type="match status" value="1"/>
</dbReference>
<dbReference type="PANTHER" id="PTHR43721:SF11">
    <property type="entry name" value="SELENOCYSTEINE-SPECIFIC ELONGATION FACTOR"/>
    <property type="match status" value="1"/>
</dbReference>
<dbReference type="STRING" id="1054147.F4Q0X9"/>
<dbReference type="CDD" id="cd04094">
    <property type="entry name" value="eSelB_III"/>
    <property type="match status" value="1"/>
</dbReference>
<dbReference type="EMBL" id="GL883018">
    <property type="protein sequence ID" value="EGG18480.1"/>
    <property type="molecule type" value="Genomic_DNA"/>
</dbReference>
<dbReference type="InterPro" id="IPR049394">
    <property type="entry name" value="eEFSec_C"/>
</dbReference>
<dbReference type="SUPFAM" id="SSF50447">
    <property type="entry name" value="Translation proteins"/>
    <property type="match status" value="1"/>
</dbReference>
<evidence type="ECO:0000259" key="3">
    <source>
        <dbReference type="PROSITE" id="PS51722"/>
    </source>
</evidence>
<dbReference type="GO" id="GO:0003746">
    <property type="term" value="F:translation elongation factor activity"/>
    <property type="evidence" value="ECO:0007669"/>
    <property type="project" value="UniProtKB-KW"/>
</dbReference>
<dbReference type="RefSeq" id="XP_004366384.1">
    <property type="nucleotide sequence ID" value="XM_004366327.1"/>
</dbReference>
<keyword evidence="2" id="KW-1133">Transmembrane helix</keyword>
<dbReference type="InterPro" id="IPR000795">
    <property type="entry name" value="T_Tr_GTP-bd_dom"/>
</dbReference>
<evidence type="ECO:0000256" key="2">
    <source>
        <dbReference type="SAM" id="Phobius"/>
    </source>
</evidence>
<reference evidence="5" key="1">
    <citation type="journal article" date="2011" name="Genome Res.">
        <title>Phylogeny-wide analysis of social amoeba genomes highlights ancient origins for complex intercellular communication.</title>
        <authorList>
            <person name="Heidel A.J."/>
            <person name="Lawal H.M."/>
            <person name="Felder M."/>
            <person name="Schilde C."/>
            <person name="Helps N.R."/>
            <person name="Tunggal B."/>
            <person name="Rivero F."/>
            <person name="John U."/>
            <person name="Schleicher M."/>
            <person name="Eichinger L."/>
            <person name="Platzer M."/>
            <person name="Noegel A.A."/>
            <person name="Schaap P."/>
            <person name="Gloeckner G."/>
        </authorList>
    </citation>
    <scope>NUCLEOTIDE SEQUENCE [LARGE SCALE GENOMIC DNA]</scope>
    <source>
        <strain evidence="5">SH3</strain>
    </source>
</reference>
<dbReference type="AlphaFoldDB" id="F4Q0X9"/>
<dbReference type="InterPro" id="IPR027417">
    <property type="entry name" value="P-loop_NTPase"/>
</dbReference>
<keyword evidence="2" id="KW-0472">Membrane</keyword>
<evidence type="ECO:0000313" key="4">
    <source>
        <dbReference type="EMBL" id="EGG18480.1"/>
    </source>
</evidence>
<protein>
    <submittedName>
        <fullName evidence="4">Selenocysteine-specific elongation factor</fullName>
    </submittedName>
</protein>
<dbReference type="Gene3D" id="3.40.50.300">
    <property type="entry name" value="P-loop containing nucleotide triphosphate hydrolases"/>
    <property type="match status" value="1"/>
</dbReference>
<dbReference type="GO" id="GO:0005525">
    <property type="term" value="F:GTP binding"/>
    <property type="evidence" value="ECO:0007669"/>
    <property type="project" value="InterPro"/>
</dbReference>
<keyword evidence="2" id="KW-0812">Transmembrane</keyword>
<dbReference type="KEGG" id="dfa:DFA_03974"/>
<sequence length="545" mass="60114">MENKGNSESTTTTTTTTSTAPSTESIGVAKDGCNSSRILNINVGIMGHVDSGKTSLAKVLSTSLSTAALDKSPASQERGITLDLGFSSFNVDVASHPLLSQRSEIANHYDRVQFTLVDCPGHASLIRTIIGGSQIIDMMFLVIDINKGIQTQTAEIDQIPQESRQSKIDTMSTKLRKVLEKTCFSQSPMVSVSANPGVVSEEANVNNNQQQQQQQPLQPSQPIGLNQMIDELCKFIEIPKRDDQGTFLFEFDHCFQIKGQGSVLTGTVLKGSIEINQTVQIPQLNLEKKIKSMQMFHKPVKKVVQGDRAGICVTQLDSKLLERGLLCTPKTVPLLNGAIISIEKVRFYKNLVKTNSHFHVTIGHTTTTAIVTFFGNKILDQSTPTTKEETGSIHQFNEKIEYSFMEYLEPTSLEYPVGSQFALIKFDHPVLCPLESVIIGSKLDVALDTSGCRIAFHGSLLQGIDASNRQILHDTLRIFKTKVKEGAVERVHSEDTLIGKNLFSKQTDLSSFIGNYLFGILLVSLSPLDYYLNLLLKRVDKKTFL</sequence>
<dbReference type="OrthoDB" id="2067at2759"/>
<evidence type="ECO:0000256" key="1">
    <source>
        <dbReference type="SAM" id="MobiDB-lite"/>
    </source>
</evidence>
<dbReference type="OMA" id="CFAIKGQ"/>
<dbReference type="Pfam" id="PF21131">
    <property type="entry name" value="eEFSec_4th"/>
    <property type="match status" value="1"/>
</dbReference>
<dbReference type="Gene3D" id="2.40.30.10">
    <property type="entry name" value="Translation factors"/>
    <property type="match status" value="2"/>
</dbReference>
<dbReference type="PRINTS" id="PR00315">
    <property type="entry name" value="ELONGATNFCT"/>
</dbReference>
<dbReference type="Pfam" id="PF03144">
    <property type="entry name" value="GTP_EFTU_D2"/>
    <property type="match status" value="1"/>
</dbReference>
<dbReference type="CDD" id="cd03696">
    <property type="entry name" value="SelB_II"/>
    <property type="match status" value="1"/>
</dbReference>
<dbReference type="InterPro" id="IPR009000">
    <property type="entry name" value="Transl_B-barrel_sf"/>
</dbReference>
<feature type="compositionally biased region" description="Low complexity" evidence="1">
    <location>
        <begin position="7"/>
        <end position="25"/>
    </location>
</feature>
<dbReference type="PANTHER" id="PTHR43721">
    <property type="entry name" value="ELONGATION FACTOR TU-RELATED"/>
    <property type="match status" value="1"/>
</dbReference>
<accession>F4Q0X9</accession>